<protein>
    <submittedName>
        <fullName evidence="2">Uncharacterized protein</fullName>
    </submittedName>
</protein>
<dbReference type="EMBL" id="JAADJG010000034">
    <property type="protein sequence ID" value="KAF4457131.1"/>
    <property type="molecule type" value="Genomic_DNA"/>
</dbReference>
<accession>A0A8H4KUT2</accession>
<dbReference type="InterPro" id="IPR023296">
    <property type="entry name" value="Glyco_hydro_beta-prop_sf"/>
</dbReference>
<dbReference type="CDD" id="cd08983">
    <property type="entry name" value="GH43_Bt3655-like"/>
    <property type="match status" value="1"/>
</dbReference>
<dbReference type="Gene3D" id="2.115.10.20">
    <property type="entry name" value="Glycosyl hydrolase domain, family 43"/>
    <property type="match status" value="1"/>
</dbReference>
<comment type="caution">
    <text evidence="2">The sequence shown here is derived from an EMBL/GenBank/DDBJ whole genome shotgun (WGS) entry which is preliminary data.</text>
</comment>
<name>A0A8H4KUT2_9HYPO</name>
<keyword evidence="1" id="KW-0732">Signal</keyword>
<dbReference type="PANTHER" id="PTHR43301:SF3">
    <property type="entry name" value="ARABINAN ENDO-1,5-ALPHA-L-ARABINOSIDASE A-RELATED"/>
    <property type="match status" value="1"/>
</dbReference>
<reference evidence="2" key="1">
    <citation type="submission" date="2020-01" db="EMBL/GenBank/DDBJ databases">
        <title>Identification and distribution of gene clusters putatively required for synthesis of sphingolipid metabolism inhibitors in phylogenetically diverse species of the filamentous fungus Fusarium.</title>
        <authorList>
            <person name="Kim H.-S."/>
            <person name="Busman M."/>
            <person name="Brown D.W."/>
            <person name="Divon H."/>
            <person name="Uhlig S."/>
            <person name="Proctor R.H."/>
        </authorList>
    </citation>
    <scope>NUCLEOTIDE SEQUENCE</scope>
    <source>
        <strain evidence="2">NRRL 53441</strain>
    </source>
</reference>
<organism evidence="2 3">
    <name type="scientific">Fusarium austroafricanum</name>
    <dbReference type="NCBI Taxonomy" id="2364996"/>
    <lineage>
        <taxon>Eukaryota</taxon>
        <taxon>Fungi</taxon>
        <taxon>Dikarya</taxon>
        <taxon>Ascomycota</taxon>
        <taxon>Pezizomycotina</taxon>
        <taxon>Sordariomycetes</taxon>
        <taxon>Hypocreomycetidae</taxon>
        <taxon>Hypocreales</taxon>
        <taxon>Nectriaceae</taxon>
        <taxon>Fusarium</taxon>
        <taxon>Fusarium concolor species complex</taxon>
    </lineage>
</organism>
<dbReference type="SUPFAM" id="SSF75005">
    <property type="entry name" value="Arabinanase/levansucrase/invertase"/>
    <property type="match status" value="1"/>
</dbReference>
<dbReference type="InterPro" id="IPR050727">
    <property type="entry name" value="GH43_arabinanases"/>
</dbReference>
<dbReference type="OrthoDB" id="19657at2759"/>
<dbReference type="AlphaFoldDB" id="A0A8H4KUT2"/>
<proteinExistence type="predicted"/>
<evidence type="ECO:0000256" key="1">
    <source>
        <dbReference type="SAM" id="SignalP"/>
    </source>
</evidence>
<dbReference type="Proteomes" id="UP000605986">
    <property type="component" value="Unassembled WGS sequence"/>
</dbReference>
<gene>
    <name evidence="2" type="ORF">F53441_919</name>
</gene>
<evidence type="ECO:0000313" key="3">
    <source>
        <dbReference type="Proteomes" id="UP000605986"/>
    </source>
</evidence>
<sequence length="361" mass="40180">MLSFVNPNIILSALAVLPFFAFGSPTIPDLQARAVAAKSQLACDSKYEGYAFVYFSNRDENIYIAASNGNNALSFTELNNGKPILTSTKGDGGVRDPFVLRSKEGNKFYILATDLCIGCGTSWGDAQRFGSRHLEIWESEDLVTFSAQRHVEVSPDNFGNTWAPEAYYDDELKTYVVYWASGIYNNKENPNHDPIEYQRMVYATTDDFVTFSEPKVWQDDPPHGRIDSTVIKEDGVYYRFTKATVNDCADIVQESSASLTAELKDWKMIASCIGKKAGTKEVEGPSIFKTNCKDINGPRYILLADEFGGNGYVPLESNDLTSGQWTLRKDYKYPESPRHGTIIPLTSGELEGIQKAFKSTA</sequence>
<feature type="signal peptide" evidence="1">
    <location>
        <begin position="1"/>
        <end position="23"/>
    </location>
</feature>
<dbReference type="PANTHER" id="PTHR43301">
    <property type="entry name" value="ARABINAN ENDO-1,5-ALPHA-L-ARABINOSIDASE"/>
    <property type="match status" value="1"/>
</dbReference>
<evidence type="ECO:0000313" key="2">
    <source>
        <dbReference type="EMBL" id="KAF4457131.1"/>
    </source>
</evidence>
<keyword evidence="3" id="KW-1185">Reference proteome</keyword>
<feature type="chain" id="PRO_5034687379" evidence="1">
    <location>
        <begin position="24"/>
        <end position="361"/>
    </location>
</feature>